<gene>
    <name evidence="2" type="ORF">CMC5_038940</name>
</gene>
<evidence type="ECO:0000313" key="2">
    <source>
        <dbReference type="EMBL" id="AKT39743.1"/>
    </source>
</evidence>
<keyword evidence="3" id="KW-1185">Reference proteome</keyword>
<protein>
    <submittedName>
        <fullName evidence="2">Uncharacterized protein</fullName>
    </submittedName>
</protein>
<evidence type="ECO:0000313" key="3">
    <source>
        <dbReference type="Proteomes" id="UP000067626"/>
    </source>
</evidence>
<dbReference type="STRING" id="52.CMC5_038940"/>
<dbReference type="KEGG" id="ccro:CMC5_038940"/>
<proteinExistence type="predicted"/>
<reference evidence="2 3" key="1">
    <citation type="submission" date="2015-07" db="EMBL/GenBank/DDBJ databases">
        <title>Genome analysis of myxobacterium Chondromyces crocatus Cm c5 reveals a high potential for natural compound synthesis and the genetic basis for the loss of fruiting body formation.</title>
        <authorList>
            <person name="Zaburannyi N."/>
            <person name="Bunk B."/>
            <person name="Maier J."/>
            <person name="Overmann J."/>
            <person name="Mueller R."/>
        </authorList>
    </citation>
    <scope>NUCLEOTIDE SEQUENCE [LARGE SCALE GENOMIC DNA]</scope>
    <source>
        <strain evidence="2 3">Cm c5</strain>
    </source>
</reference>
<dbReference type="EMBL" id="CP012159">
    <property type="protein sequence ID" value="AKT39743.1"/>
    <property type="molecule type" value="Genomic_DNA"/>
</dbReference>
<accession>A0A0K1EGN2</accession>
<sequence length="178" mass="18553">MGRKLPLPLLNLGRDPGSPAPGAARRPTADEVRARLGGRASTGPGAGELVMLTTPGGEELPGVVLFTAGDVVDVWLERPPTGASPSGAGIVRRTNRNTLVPLPPPVPRQLAAIAADACVFGALSEGQRIQYQTDAGLGEGLLVEKCRYGALVQQDQGGLLAVGFRRLWPARPEDHADN</sequence>
<dbReference type="AlphaFoldDB" id="A0A0K1EGN2"/>
<dbReference type="Proteomes" id="UP000067626">
    <property type="component" value="Chromosome"/>
</dbReference>
<evidence type="ECO:0000256" key="1">
    <source>
        <dbReference type="SAM" id="MobiDB-lite"/>
    </source>
</evidence>
<feature type="region of interest" description="Disordered" evidence="1">
    <location>
        <begin position="1"/>
        <end position="28"/>
    </location>
</feature>
<feature type="compositionally biased region" description="Low complexity" evidence="1">
    <location>
        <begin position="13"/>
        <end position="26"/>
    </location>
</feature>
<dbReference type="OrthoDB" id="5511398at2"/>
<dbReference type="RefSeq" id="WP_050431783.1">
    <property type="nucleotide sequence ID" value="NZ_CP012159.1"/>
</dbReference>
<name>A0A0K1EGN2_CHOCO</name>
<organism evidence="2 3">
    <name type="scientific">Chondromyces crocatus</name>
    <dbReference type="NCBI Taxonomy" id="52"/>
    <lineage>
        <taxon>Bacteria</taxon>
        <taxon>Pseudomonadati</taxon>
        <taxon>Myxococcota</taxon>
        <taxon>Polyangia</taxon>
        <taxon>Polyangiales</taxon>
        <taxon>Polyangiaceae</taxon>
        <taxon>Chondromyces</taxon>
    </lineage>
</organism>